<dbReference type="GO" id="GO:0016567">
    <property type="term" value="P:protein ubiquitination"/>
    <property type="evidence" value="ECO:0007669"/>
    <property type="project" value="TreeGrafter"/>
</dbReference>
<evidence type="ECO:0000256" key="2">
    <source>
        <dbReference type="ARBA" id="ARBA00004906"/>
    </source>
</evidence>
<keyword evidence="6 11" id="KW-0863">Zinc-finger</keyword>
<dbReference type="Proteomes" id="UP001431209">
    <property type="component" value="Unassembled WGS sequence"/>
</dbReference>
<evidence type="ECO:0000256" key="7">
    <source>
        <dbReference type="ARBA" id="ARBA00022786"/>
    </source>
</evidence>
<dbReference type="Pfam" id="PF13639">
    <property type="entry name" value="zf-RING_2"/>
    <property type="match status" value="1"/>
</dbReference>
<comment type="pathway">
    <text evidence="2">Protein modification; protein ubiquitination.</text>
</comment>
<evidence type="ECO:0000259" key="13">
    <source>
        <dbReference type="PROSITE" id="PS50089"/>
    </source>
</evidence>
<feature type="transmembrane region" description="Helical" evidence="12">
    <location>
        <begin position="149"/>
        <end position="171"/>
    </location>
</feature>
<evidence type="ECO:0000256" key="10">
    <source>
        <dbReference type="ARBA" id="ARBA00023136"/>
    </source>
</evidence>
<feature type="transmembrane region" description="Helical" evidence="12">
    <location>
        <begin position="7"/>
        <end position="27"/>
    </location>
</feature>
<evidence type="ECO:0000256" key="5">
    <source>
        <dbReference type="ARBA" id="ARBA00022723"/>
    </source>
</evidence>
<dbReference type="GO" id="GO:0005829">
    <property type="term" value="C:cytosol"/>
    <property type="evidence" value="ECO:0007669"/>
    <property type="project" value="TreeGrafter"/>
</dbReference>
<evidence type="ECO:0000256" key="9">
    <source>
        <dbReference type="ARBA" id="ARBA00022989"/>
    </source>
</evidence>
<dbReference type="Gene3D" id="3.30.40.10">
    <property type="entry name" value="Zinc/RING finger domain, C3HC4 (zinc finger)"/>
    <property type="match status" value="1"/>
</dbReference>
<sequence length="440" mass="50467">MYLTTLTPVYSLSSITLMILCLSNAYIQNSYNAKLAASYIVASKVSLIITLHAIYVILFVLGGAGMAYFIGKIRKKEFEKFQEKMVQYSGVNLLFVFYVMNSSTLHSTLTWVMWFTAVGFLKVFSIVGKERARHYTSTLVNDDLKHKKLSAILVLVLVFDLILVMIGYFVFRGSGFGFLLLSLYECWILFVEDVQTLVRYGIFLVYDHFNDADVKRQWEGRHEFCYFSEFTLECVRLLSMIAHYFHIWVVGGFSLSVIDLALFMLTNSAFDELRGHMRRLYDYWVVREAINNAYPTATREELRNQDTCSICYEKMSGRRGSTPKKIKCGHMYHLICIKQWMQQSNTCPVCREPLIAKPENVHDVEDDEHLGGEDGGQVVRRRMRPPSISAPSTSSWTNWLPFSVELVQRDDGASMMRAPTPVVGLERAQAEEQVATTQNN</sequence>
<evidence type="ECO:0000256" key="4">
    <source>
        <dbReference type="ARBA" id="ARBA00022692"/>
    </source>
</evidence>
<keyword evidence="10 12" id="KW-0472">Membrane</keyword>
<dbReference type="AlphaFoldDB" id="A0AAW2ZAN3"/>
<keyword evidence="4 12" id="KW-0812">Transmembrane</keyword>
<comment type="caution">
    <text evidence="14">The sequence shown here is derived from an EMBL/GenBank/DDBJ whole genome shotgun (WGS) entry which is preliminary data.</text>
</comment>
<proteinExistence type="predicted"/>
<evidence type="ECO:0000256" key="6">
    <source>
        <dbReference type="ARBA" id="ARBA00022771"/>
    </source>
</evidence>
<evidence type="ECO:0000256" key="11">
    <source>
        <dbReference type="PROSITE-ProRule" id="PRU00175"/>
    </source>
</evidence>
<dbReference type="SMART" id="SM00184">
    <property type="entry name" value="RING"/>
    <property type="match status" value="1"/>
</dbReference>
<accession>A0AAW2ZAN3</accession>
<dbReference type="GO" id="GO:0000151">
    <property type="term" value="C:ubiquitin ligase complex"/>
    <property type="evidence" value="ECO:0007669"/>
    <property type="project" value="TreeGrafter"/>
</dbReference>
<organism evidence="14 16">
    <name type="scientific">Acrasis kona</name>
    <dbReference type="NCBI Taxonomy" id="1008807"/>
    <lineage>
        <taxon>Eukaryota</taxon>
        <taxon>Discoba</taxon>
        <taxon>Heterolobosea</taxon>
        <taxon>Tetramitia</taxon>
        <taxon>Eutetramitia</taxon>
        <taxon>Acrasidae</taxon>
        <taxon>Acrasis</taxon>
    </lineage>
</organism>
<dbReference type="GO" id="GO:0008270">
    <property type="term" value="F:zinc ion binding"/>
    <property type="evidence" value="ECO:0007669"/>
    <property type="project" value="UniProtKB-KW"/>
</dbReference>
<evidence type="ECO:0000256" key="1">
    <source>
        <dbReference type="ARBA" id="ARBA00004141"/>
    </source>
</evidence>
<gene>
    <name evidence="14" type="ORF">AKO1_001290</name>
    <name evidence="15" type="ORF">AKO1_012139</name>
</gene>
<keyword evidence="8" id="KW-0862">Zinc</keyword>
<dbReference type="InterPro" id="IPR013083">
    <property type="entry name" value="Znf_RING/FYVE/PHD"/>
</dbReference>
<feature type="transmembrane region" description="Helical" evidence="12">
    <location>
        <begin position="111"/>
        <end position="128"/>
    </location>
</feature>
<keyword evidence="3" id="KW-0808">Transferase</keyword>
<keyword evidence="7" id="KW-0833">Ubl conjugation pathway</keyword>
<feature type="transmembrane region" description="Helical" evidence="12">
    <location>
        <begin position="47"/>
        <end position="73"/>
    </location>
</feature>
<dbReference type="PROSITE" id="PS50089">
    <property type="entry name" value="ZF_RING_2"/>
    <property type="match status" value="1"/>
</dbReference>
<evidence type="ECO:0000313" key="14">
    <source>
        <dbReference type="EMBL" id="KAL0486933.1"/>
    </source>
</evidence>
<dbReference type="GO" id="GO:0061630">
    <property type="term" value="F:ubiquitin protein ligase activity"/>
    <property type="evidence" value="ECO:0007669"/>
    <property type="project" value="TreeGrafter"/>
</dbReference>
<comment type="subcellular location">
    <subcellularLocation>
        <location evidence="1">Membrane</location>
        <topology evidence="1">Multi-pass membrane protein</topology>
    </subcellularLocation>
</comment>
<keyword evidence="5" id="KW-0479">Metal-binding</keyword>
<dbReference type="InterPro" id="IPR001841">
    <property type="entry name" value="Znf_RING"/>
</dbReference>
<evidence type="ECO:0000313" key="16">
    <source>
        <dbReference type="Proteomes" id="UP001431209"/>
    </source>
</evidence>
<dbReference type="EMBL" id="JAOPGA020001285">
    <property type="protein sequence ID" value="KAL0486933.1"/>
    <property type="molecule type" value="Genomic_DNA"/>
</dbReference>
<dbReference type="SUPFAM" id="SSF57850">
    <property type="entry name" value="RING/U-box"/>
    <property type="match status" value="1"/>
</dbReference>
<dbReference type="PANTHER" id="PTHR15067:SF4">
    <property type="entry name" value="E3 UBIQUITIN-PROTEIN LIGASE RNF8"/>
    <property type="match status" value="1"/>
</dbReference>
<protein>
    <submittedName>
        <fullName evidence="14">E3 ubiquitin-protein ligase</fullName>
    </submittedName>
</protein>
<evidence type="ECO:0000313" key="15">
    <source>
        <dbReference type="EMBL" id="KAL0487063.1"/>
    </source>
</evidence>
<reference evidence="14 16" key="1">
    <citation type="submission" date="2024-03" db="EMBL/GenBank/DDBJ databases">
        <title>The Acrasis kona genome and developmental transcriptomes reveal deep origins of eukaryotic multicellular pathways.</title>
        <authorList>
            <person name="Sheikh S."/>
            <person name="Fu C.-J."/>
            <person name="Brown M.W."/>
            <person name="Baldauf S.L."/>
        </authorList>
    </citation>
    <scope>NUCLEOTIDE SEQUENCE [LARGE SCALE GENOMIC DNA]</scope>
    <source>
        <strain evidence="14 16">ATCC MYA-3509</strain>
    </source>
</reference>
<keyword evidence="9 12" id="KW-1133">Transmembrane helix</keyword>
<dbReference type="GO" id="GO:0006511">
    <property type="term" value="P:ubiquitin-dependent protein catabolic process"/>
    <property type="evidence" value="ECO:0007669"/>
    <property type="project" value="TreeGrafter"/>
</dbReference>
<evidence type="ECO:0000256" key="3">
    <source>
        <dbReference type="ARBA" id="ARBA00022679"/>
    </source>
</evidence>
<dbReference type="PANTHER" id="PTHR15067">
    <property type="entry name" value="E3 UBIQUITIN-PROTEIN LIGASE RNF8"/>
    <property type="match status" value="1"/>
</dbReference>
<keyword evidence="16" id="KW-1185">Reference proteome</keyword>
<dbReference type="InterPro" id="IPR057992">
    <property type="entry name" value="TPR_SYVN1_N"/>
</dbReference>
<evidence type="ECO:0000256" key="8">
    <source>
        <dbReference type="ARBA" id="ARBA00022833"/>
    </source>
</evidence>
<dbReference type="Pfam" id="PF25563">
    <property type="entry name" value="TPR_SYVN1_N"/>
    <property type="match status" value="1"/>
</dbReference>
<dbReference type="EMBL" id="JAOPGA020001300">
    <property type="protein sequence ID" value="KAL0487063.1"/>
    <property type="molecule type" value="Genomic_DNA"/>
</dbReference>
<evidence type="ECO:0000256" key="12">
    <source>
        <dbReference type="SAM" id="Phobius"/>
    </source>
</evidence>
<feature type="domain" description="RING-type" evidence="13">
    <location>
        <begin position="308"/>
        <end position="351"/>
    </location>
</feature>
<name>A0AAW2ZAN3_9EUKA</name>
<feature type="transmembrane region" description="Helical" evidence="12">
    <location>
        <begin position="245"/>
        <end position="270"/>
    </location>
</feature>